<proteinExistence type="predicted"/>
<dbReference type="EMBL" id="VOXD01000001">
    <property type="protein sequence ID" value="TXF91818.1"/>
    <property type="molecule type" value="Genomic_DNA"/>
</dbReference>
<dbReference type="Gene3D" id="3.40.50.1820">
    <property type="entry name" value="alpha/beta hydrolase"/>
    <property type="match status" value="1"/>
</dbReference>
<name>A0A5C7FKD9_9BACT</name>
<evidence type="ECO:0000313" key="4">
    <source>
        <dbReference type="Proteomes" id="UP000321907"/>
    </source>
</evidence>
<organism evidence="3 4">
    <name type="scientific">Neolewinella aurantiaca</name>
    <dbReference type="NCBI Taxonomy" id="2602767"/>
    <lineage>
        <taxon>Bacteria</taxon>
        <taxon>Pseudomonadati</taxon>
        <taxon>Bacteroidota</taxon>
        <taxon>Saprospiria</taxon>
        <taxon>Saprospirales</taxon>
        <taxon>Lewinellaceae</taxon>
        <taxon>Neolewinella</taxon>
    </lineage>
</organism>
<dbReference type="OrthoDB" id="9794725at2"/>
<dbReference type="GO" id="GO:0016787">
    <property type="term" value="F:hydrolase activity"/>
    <property type="evidence" value="ECO:0007669"/>
    <property type="project" value="UniProtKB-KW"/>
</dbReference>
<dbReference type="AlphaFoldDB" id="A0A5C7FKD9"/>
<evidence type="ECO:0000313" key="3">
    <source>
        <dbReference type="EMBL" id="TXF91818.1"/>
    </source>
</evidence>
<dbReference type="InterPro" id="IPR049492">
    <property type="entry name" value="BD-FAE-like_dom"/>
</dbReference>
<protein>
    <submittedName>
        <fullName evidence="3">Alpha/beta hydrolase</fullName>
    </submittedName>
</protein>
<dbReference type="PANTHER" id="PTHR48081">
    <property type="entry name" value="AB HYDROLASE SUPERFAMILY PROTEIN C4A8.06C"/>
    <property type="match status" value="1"/>
</dbReference>
<accession>A0A5C7FKD9</accession>
<sequence length="308" mass="33730">MKYFALVTFLWLSVAVGAQSIIPLYPEGIPCANELTEEEHMEEHMGRFITSVHAPLLEHYSPVPQIATGGAVMVIPGGGYSIMAWGHEGHDIARHLSVEGLHVFILRHRLPKNERPECRSHVALDDAQRGIQIIRLLADSLGVDREKVAVLGFSAGGHLAASAAIHTLEPDSIAYPAARAFSSRPNLSIPVYPVTIMEDSEAAHRGSINNLLGPKPWDPDLLEHYNLPGQVHALVPPTFLVHAGDDKAVPVENSLRYYSALQRAGVPAELHIYAQGGHGFGSAFQTDLPVRGWIEEMLNWLRGHGFVR</sequence>
<evidence type="ECO:0000256" key="1">
    <source>
        <dbReference type="ARBA" id="ARBA00022801"/>
    </source>
</evidence>
<dbReference type="InterPro" id="IPR029058">
    <property type="entry name" value="AB_hydrolase_fold"/>
</dbReference>
<feature type="domain" description="BD-FAE-like" evidence="2">
    <location>
        <begin position="69"/>
        <end position="260"/>
    </location>
</feature>
<dbReference type="Proteomes" id="UP000321907">
    <property type="component" value="Unassembled WGS sequence"/>
</dbReference>
<evidence type="ECO:0000259" key="2">
    <source>
        <dbReference type="Pfam" id="PF20434"/>
    </source>
</evidence>
<keyword evidence="1 3" id="KW-0378">Hydrolase</keyword>
<comment type="caution">
    <text evidence="3">The sequence shown here is derived from an EMBL/GenBank/DDBJ whole genome shotgun (WGS) entry which is preliminary data.</text>
</comment>
<reference evidence="3 4" key="1">
    <citation type="submission" date="2019-08" db="EMBL/GenBank/DDBJ databases">
        <title>Lewinella sp. strain SSH13 Genome sequencing and assembly.</title>
        <authorList>
            <person name="Kim I."/>
        </authorList>
    </citation>
    <scope>NUCLEOTIDE SEQUENCE [LARGE SCALE GENOMIC DNA]</scope>
    <source>
        <strain evidence="3 4">SSH13</strain>
    </source>
</reference>
<dbReference type="InterPro" id="IPR050300">
    <property type="entry name" value="GDXG_lipolytic_enzyme"/>
</dbReference>
<dbReference type="RefSeq" id="WP_147928859.1">
    <property type="nucleotide sequence ID" value="NZ_VOXD01000001.1"/>
</dbReference>
<gene>
    <name evidence="3" type="ORF">FUA23_01130</name>
</gene>
<dbReference type="SUPFAM" id="SSF53474">
    <property type="entry name" value="alpha/beta-Hydrolases"/>
    <property type="match status" value="1"/>
</dbReference>
<dbReference type="PANTHER" id="PTHR48081:SF6">
    <property type="entry name" value="PEPTIDASE S9 PROLYL OLIGOPEPTIDASE CATALYTIC DOMAIN-CONTAINING PROTEIN"/>
    <property type="match status" value="1"/>
</dbReference>
<dbReference type="Pfam" id="PF20434">
    <property type="entry name" value="BD-FAE"/>
    <property type="match status" value="1"/>
</dbReference>
<keyword evidence="4" id="KW-1185">Reference proteome</keyword>